<dbReference type="EMBL" id="WAAQ01000002">
    <property type="protein sequence ID" value="KAB1883488.1"/>
    <property type="molecule type" value="Genomic_DNA"/>
</dbReference>
<evidence type="ECO:0000256" key="1">
    <source>
        <dbReference type="ARBA" id="ARBA00023002"/>
    </source>
</evidence>
<keyword evidence="1" id="KW-0560">Oxidoreductase</keyword>
<accession>A0AAD3X116</accession>
<dbReference type="RefSeq" id="WP_151486927.1">
    <property type="nucleotide sequence ID" value="NZ_BAAAIN010000001.1"/>
</dbReference>
<proteinExistence type="predicted"/>
<comment type="caution">
    <text evidence="2">The sequence shown here is derived from an EMBL/GenBank/DDBJ whole genome shotgun (WGS) entry which is preliminary data.</text>
</comment>
<protein>
    <submittedName>
        <fullName evidence="2">TauD/TfdA family dioxygenase</fullName>
    </submittedName>
</protein>
<evidence type="ECO:0000313" key="3">
    <source>
        <dbReference type="Proteomes" id="UP000436027"/>
    </source>
</evidence>
<sequence>MDIDNALNELRWNGWTTVTGKPIELTTALIINGYSRAATQRGATRQTLKPVSKSDAPRLTMSAQVGFGAQPLHTDGAHLREPPDVIALYSAEPNNTPTYVWSATTKNGTPWHPEFAQFGLFTVRNGRNSFLAAAAEGATVRFDPTCMSPADGYARQAAEHFSSLKPVAHHWDEADTILLIDNRHCLHARGEVSAGDAERVLERRTFQWSRP</sequence>
<dbReference type="Proteomes" id="UP000436027">
    <property type="component" value="Unassembled WGS sequence"/>
</dbReference>
<dbReference type="InterPro" id="IPR042098">
    <property type="entry name" value="TauD-like_sf"/>
</dbReference>
<reference evidence="2 3" key="1">
    <citation type="submission" date="2019-09" db="EMBL/GenBank/DDBJ databases">
        <title>Whole genome sequencing of Microbacterium maritypicum.</title>
        <authorList>
            <person name="Lenchi N."/>
        </authorList>
    </citation>
    <scope>NUCLEOTIDE SEQUENCE [LARGE SCALE GENOMIC DNA]</scope>
    <source>
        <strain evidence="2 3">DSM 12512</strain>
    </source>
</reference>
<organism evidence="2 3">
    <name type="scientific">Microbacterium maritypicum</name>
    <name type="common">Microbacterium liquefaciens</name>
    <dbReference type="NCBI Taxonomy" id="33918"/>
    <lineage>
        <taxon>Bacteria</taxon>
        <taxon>Bacillati</taxon>
        <taxon>Actinomycetota</taxon>
        <taxon>Actinomycetes</taxon>
        <taxon>Micrococcales</taxon>
        <taxon>Microbacteriaceae</taxon>
        <taxon>Microbacterium</taxon>
    </lineage>
</organism>
<name>A0AAD3X116_MICMQ</name>
<evidence type="ECO:0000313" key="2">
    <source>
        <dbReference type="EMBL" id="KAB1883488.1"/>
    </source>
</evidence>
<dbReference type="GO" id="GO:0051213">
    <property type="term" value="F:dioxygenase activity"/>
    <property type="evidence" value="ECO:0007669"/>
    <property type="project" value="UniProtKB-KW"/>
</dbReference>
<gene>
    <name evidence="2" type="ORF">F6W70_12805</name>
</gene>
<dbReference type="AlphaFoldDB" id="A0AAD3X116"/>
<dbReference type="Gene3D" id="3.60.130.10">
    <property type="entry name" value="Clavaminate synthase-like"/>
    <property type="match status" value="1"/>
</dbReference>
<keyword evidence="2" id="KW-0223">Dioxygenase</keyword>
<dbReference type="SUPFAM" id="SSF51197">
    <property type="entry name" value="Clavaminate synthase-like"/>
    <property type="match status" value="1"/>
</dbReference>